<keyword evidence="3 4" id="KW-0443">Lipid metabolism</keyword>
<feature type="region of interest" description="Disordered" evidence="5">
    <location>
        <begin position="1"/>
        <end position="20"/>
    </location>
</feature>
<comment type="caution">
    <text evidence="4">Lacks conserved residue(s) required for the propagation of feature annotation.</text>
</comment>
<dbReference type="PANTHER" id="PTHR14226:SF64">
    <property type="entry name" value="PNPLA DOMAIN-CONTAINING PROTEIN"/>
    <property type="match status" value="1"/>
</dbReference>
<evidence type="ECO:0000256" key="1">
    <source>
        <dbReference type="ARBA" id="ARBA00022801"/>
    </source>
</evidence>
<dbReference type="PANTHER" id="PTHR14226">
    <property type="entry name" value="NEUROPATHY TARGET ESTERASE/SWISS CHEESE D.MELANOGASTER"/>
    <property type="match status" value="1"/>
</dbReference>
<accession>A0ABV9YHI6</accession>
<dbReference type="RefSeq" id="WP_378035619.1">
    <property type="nucleotide sequence ID" value="NZ_JBHSIV010000007.1"/>
</dbReference>
<dbReference type="Gene3D" id="3.40.1090.10">
    <property type="entry name" value="Cytosolic phospholipase A2 catalytic domain"/>
    <property type="match status" value="1"/>
</dbReference>
<feature type="active site" description="Proton acceptor" evidence="4">
    <location>
        <position position="184"/>
    </location>
</feature>
<reference evidence="8" key="1">
    <citation type="journal article" date="2019" name="Int. J. Syst. Evol. Microbiol.">
        <title>The Global Catalogue of Microorganisms (GCM) 10K type strain sequencing project: providing services to taxonomists for standard genome sequencing and annotation.</title>
        <authorList>
            <consortium name="The Broad Institute Genomics Platform"/>
            <consortium name="The Broad Institute Genome Sequencing Center for Infectious Disease"/>
            <person name="Wu L."/>
            <person name="Ma J."/>
        </authorList>
    </citation>
    <scope>NUCLEOTIDE SEQUENCE [LARGE SCALE GENOMIC DNA]</scope>
    <source>
        <strain evidence="8">CGMCC 4.7093</strain>
    </source>
</reference>
<keyword evidence="1 4" id="KW-0378">Hydrolase</keyword>
<name>A0ABV9YHI6_9PSEU</name>
<feature type="region of interest" description="Disordered" evidence="5">
    <location>
        <begin position="302"/>
        <end position="321"/>
    </location>
</feature>
<evidence type="ECO:0000313" key="8">
    <source>
        <dbReference type="Proteomes" id="UP001595947"/>
    </source>
</evidence>
<evidence type="ECO:0000259" key="6">
    <source>
        <dbReference type="PROSITE" id="PS51635"/>
    </source>
</evidence>
<protein>
    <submittedName>
        <fullName evidence="7">Patatin family protein</fullName>
    </submittedName>
</protein>
<evidence type="ECO:0000256" key="4">
    <source>
        <dbReference type="PROSITE-ProRule" id="PRU01161"/>
    </source>
</evidence>
<dbReference type="PROSITE" id="PS51635">
    <property type="entry name" value="PNPLA"/>
    <property type="match status" value="1"/>
</dbReference>
<feature type="domain" description="PNPLA" evidence="6">
    <location>
        <begin position="28"/>
        <end position="197"/>
    </location>
</feature>
<evidence type="ECO:0000313" key="7">
    <source>
        <dbReference type="EMBL" id="MFC5062265.1"/>
    </source>
</evidence>
<evidence type="ECO:0000256" key="5">
    <source>
        <dbReference type="SAM" id="MobiDB-lite"/>
    </source>
</evidence>
<comment type="caution">
    <text evidence="7">The sequence shown here is derived from an EMBL/GenBank/DDBJ whole genome shotgun (WGS) entry which is preliminary data.</text>
</comment>
<feature type="short sequence motif" description="GXSXG" evidence="4">
    <location>
        <begin position="61"/>
        <end position="65"/>
    </location>
</feature>
<evidence type="ECO:0000256" key="3">
    <source>
        <dbReference type="ARBA" id="ARBA00023098"/>
    </source>
</evidence>
<dbReference type="CDD" id="cd07208">
    <property type="entry name" value="Pat_hypo_Ecoli_yjju_like"/>
    <property type="match status" value="1"/>
</dbReference>
<organism evidence="7 8">
    <name type="scientific">Actinomycetospora atypica</name>
    <dbReference type="NCBI Taxonomy" id="1290095"/>
    <lineage>
        <taxon>Bacteria</taxon>
        <taxon>Bacillati</taxon>
        <taxon>Actinomycetota</taxon>
        <taxon>Actinomycetes</taxon>
        <taxon>Pseudonocardiales</taxon>
        <taxon>Pseudonocardiaceae</taxon>
        <taxon>Actinomycetospora</taxon>
    </lineage>
</organism>
<proteinExistence type="predicted"/>
<feature type="active site" description="Nucleophile" evidence="4">
    <location>
        <position position="63"/>
    </location>
</feature>
<dbReference type="Proteomes" id="UP001595947">
    <property type="component" value="Unassembled WGS sequence"/>
</dbReference>
<dbReference type="EMBL" id="JBHSIV010000007">
    <property type="protein sequence ID" value="MFC5062265.1"/>
    <property type="molecule type" value="Genomic_DNA"/>
</dbReference>
<dbReference type="InterPro" id="IPR037483">
    <property type="entry name" value="YjjU-like"/>
</dbReference>
<feature type="short sequence motif" description="DGA/G" evidence="4">
    <location>
        <begin position="184"/>
        <end position="186"/>
    </location>
</feature>
<keyword evidence="8" id="KW-1185">Reference proteome</keyword>
<dbReference type="InterPro" id="IPR002641">
    <property type="entry name" value="PNPLA_dom"/>
</dbReference>
<keyword evidence="2 4" id="KW-0442">Lipid degradation</keyword>
<dbReference type="SUPFAM" id="SSF52151">
    <property type="entry name" value="FabD/lysophospholipase-like"/>
    <property type="match status" value="1"/>
</dbReference>
<dbReference type="InterPro" id="IPR016035">
    <property type="entry name" value="Acyl_Trfase/lysoPLipase"/>
</dbReference>
<gene>
    <name evidence="7" type="ORF">ACFPBZ_08620</name>
</gene>
<sequence>MTDVQTVLAHRRDSRRGEHADREARVALVVEGGGSRATYSAGMAAALEDAGLGGCFDAVYGVSAGSLNAAWFTAGMAREAMAPWTDRSVMRGTIGPWRALRGGRVVDLAHLVEHVYVHEFPMPFATVLAGPFHPMATDADSGASTDLRGLLAGPDDVPRALQASSTLPVLAGPPVSLGGRRFVDGGLSEPVAVHTALAAGATHLVVLRTHAEQHAPAEPPSLVDAVVRRWLRRHAPGVLEPWRRRVAKARETEALLADLGERVLQVRPPADAPAVSRTSTDLVLLGEALAVGHEAARVQLTATHEASSGSTRSVGEPGSTV</sequence>
<dbReference type="InterPro" id="IPR050301">
    <property type="entry name" value="NTE"/>
</dbReference>
<dbReference type="Pfam" id="PF01734">
    <property type="entry name" value="Patatin"/>
    <property type="match status" value="1"/>
</dbReference>
<evidence type="ECO:0000256" key="2">
    <source>
        <dbReference type="ARBA" id="ARBA00022963"/>
    </source>
</evidence>